<evidence type="ECO:0000313" key="2">
    <source>
        <dbReference type="EMBL" id="TID15982.1"/>
    </source>
</evidence>
<name>A0A4Z1P6B7_9PEZI</name>
<feature type="region of interest" description="Disordered" evidence="1">
    <location>
        <begin position="92"/>
        <end position="148"/>
    </location>
</feature>
<accession>A0A4Z1P6B7</accession>
<dbReference type="Proteomes" id="UP000298493">
    <property type="component" value="Unassembled WGS sequence"/>
</dbReference>
<evidence type="ECO:0000313" key="3">
    <source>
        <dbReference type="Proteomes" id="UP000298493"/>
    </source>
</evidence>
<dbReference type="AlphaFoldDB" id="A0A4Z1P6B7"/>
<keyword evidence="3" id="KW-1185">Reference proteome</keyword>
<feature type="compositionally biased region" description="Basic and acidic residues" evidence="1">
    <location>
        <begin position="126"/>
        <end position="148"/>
    </location>
</feature>
<reference evidence="2 3" key="1">
    <citation type="submission" date="2019-04" db="EMBL/GenBank/DDBJ databases">
        <title>High contiguity whole genome sequence and gene annotation resource for two Venturia nashicola isolates.</title>
        <authorList>
            <person name="Prokchorchik M."/>
            <person name="Won K."/>
            <person name="Lee Y."/>
            <person name="Choi E.D."/>
            <person name="Segonzac C."/>
            <person name="Sohn K.H."/>
        </authorList>
    </citation>
    <scope>NUCLEOTIDE SEQUENCE [LARGE SCALE GENOMIC DNA]</scope>
    <source>
        <strain evidence="2 3">PRI2</strain>
    </source>
</reference>
<dbReference type="OrthoDB" id="3940666at2759"/>
<sequence>MSGTNSNLTRPLRPPPQVTITSQSSISGPTLASPPAMPPTQLTMSLCSRQRDALKRLLHDQGIDDQLHHDLDLLLHILLARMQQEGWSIDTRGQLMTPEQTSKAQRTAEAAASRRNETVRSPLDGGDLRKEIDTNPPAARDERRNKDPRVYISLDANIDNLPRPPPPAALPPLFICAGTDCREPDFPQVYVPYMERGSAYRSKYQDSHTTNKKTLFRGRQSKEEIDDDKDDDPHYIEEDAVFESWLADIWKPGSPGEEREEVVDSKKGWFRGLWGGRKS</sequence>
<protein>
    <submittedName>
        <fullName evidence="2">Uncharacterized protein</fullName>
    </submittedName>
</protein>
<evidence type="ECO:0000256" key="1">
    <source>
        <dbReference type="SAM" id="MobiDB-lite"/>
    </source>
</evidence>
<feature type="compositionally biased region" description="Polar residues" evidence="1">
    <location>
        <begin position="18"/>
        <end position="30"/>
    </location>
</feature>
<gene>
    <name evidence="2" type="ORF">E6O75_ATG09040</name>
</gene>
<feature type="region of interest" description="Disordered" evidence="1">
    <location>
        <begin position="202"/>
        <end position="234"/>
    </location>
</feature>
<feature type="region of interest" description="Disordered" evidence="1">
    <location>
        <begin position="1"/>
        <end position="40"/>
    </location>
</feature>
<proteinExistence type="predicted"/>
<organism evidence="2 3">
    <name type="scientific">Venturia nashicola</name>
    <dbReference type="NCBI Taxonomy" id="86259"/>
    <lineage>
        <taxon>Eukaryota</taxon>
        <taxon>Fungi</taxon>
        <taxon>Dikarya</taxon>
        <taxon>Ascomycota</taxon>
        <taxon>Pezizomycotina</taxon>
        <taxon>Dothideomycetes</taxon>
        <taxon>Pleosporomycetidae</taxon>
        <taxon>Venturiales</taxon>
        <taxon>Venturiaceae</taxon>
        <taxon>Venturia</taxon>
    </lineage>
</organism>
<comment type="caution">
    <text evidence="2">The sequence shown here is derived from an EMBL/GenBank/DDBJ whole genome shotgun (WGS) entry which is preliminary data.</text>
</comment>
<dbReference type="EMBL" id="SNSC02000019">
    <property type="protein sequence ID" value="TID15982.1"/>
    <property type="molecule type" value="Genomic_DNA"/>
</dbReference>